<dbReference type="AlphaFoldDB" id="A0A1B7MDH2"/>
<name>A0A1B7MDH2_9AGAM</name>
<dbReference type="Proteomes" id="UP000092154">
    <property type="component" value="Unassembled WGS sequence"/>
</dbReference>
<evidence type="ECO:0000256" key="1">
    <source>
        <dbReference type="SAM" id="MobiDB-lite"/>
    </source>
</evidence>
<keyword evidence="3" id="KW-1185">Reference proteome</keyword>
<evidence type="ECO:0000313" key="3">
    <source>
        <dbReference type="Proteomes" id="UP000092154"/>
    </source>
</evidence>
<dbReference type="OrthoDB" id="2692497at2759"/>
<dbReference type="InParanoid" id="A0A1B7MDH2"/>
<gene>
    <name evidence="2" type="ORF">K503DRAFT_778091</name>
</gene>
<reference evidence="2 3" key="1">
    <citation type="submission" date="2016-06" db="EMBL/GenBank/DDBJ databases">
        <title>Comparative genomics of the ectomycorrhizal sister species Rhizopogon vinicolor and Rhizopogon vesiculosus (Basidiomycota: Boletales) reveals a divergence of the mating type B locus.</title>
        <authorList>
            <consortium name="DOE Joint Genome Institute"/>
            <person name="Mujic A.B."/>
            <person name="Kuo A."/>
            <person name="Tritt A."/>
            <person name="Lipzen A."/>
            <person name="Chen C."/>
            <person name="Johnson J."/>
            <person name="Sharma A."/>
            <person name="Barry K."/>
            <person name="Grigoriev I.V."/>
            <person name="Spatafora J.W."/>
        </authorList>
    </citation>
    <scope>NUCLEOTIDE SEQUENCE [LARGE SCALE GENOMIC DNA]</scope>
    <source>
        <strain evidence="2 3">AM-OR11-026</strain>
    </source>
</reference>
<protein>
    <submittedName>
        <fullName evidence="2">Uncharacterized protein</fullName>
    </submittedName>
</protein>
<feature type="compositionally biased region" description="Basic and acidic residues" evidence="1">
    <location>
        <begin position="1"/>
        <end position="11"/>
    </location>
</feature>
<dbReference type="EMBL" id="KV450126">
    <property type="protein sequence ID" value="OAX30649.1"/>
    <property type="molecule type" value="Genomic_DNA"/>
</dbReference>
<feature type="region of interest" description="Disordered" evidence="1">
    <location>
        <begin position="1"/>
        <end position="59"/>
    </location>
</feature>
<evidence type="ECO:0000313" key="2">
    <source>
        <dbReference type="EMBL" id="OAX30649.1"/>
    </source>
</evidence>
<proteinExistence type="predicted"/>
<organism evidence="2 3">
    <name type="scientific">Rhizopogon vinicolor AM-OR11-026</name>
    <dbReference type="NCBI Taxonomy" id="1314800"/>
    <lineage>
        <taxon>Eukaryota</taxon>
        <taxon>Fungi</taxon>
        <taxon>Dikarya</taxon>
        <taxon>Basidiomycota</taxon>
        <taxon>Agaricomycotina</taxon>
        <taxon>Agaricomycetes</taxon>
        <taxon>Agaricomycetidae</taxon>
        <taxon>Boletales</taxon>
        <taxon>Suillineae</taxon>
        <taxon>Rhizopogonaceae</taxon>
        <taxon>Rhizopogon</taxon>
    </lineage>
</organism>
<feature type="compositionally biased region" description="Polar residues" evidence="1">
    <location>
        <begin position="34"/>
        <end position="43"/>
    </location>
</feature>
<sequence length="59" mass="6193">MYTHAHIESHLHQTRGWQSEGSPHNACAAPGQGRPSSNPTGSVHGTAPPTPNTIHSSIT</sequence>
<accession>A0A1B7MDH2</accession>